<proteinExistence type="predicted"/>
<feature type="non-terminal residue" evidence="1">
    <location>
        <position position="1"/>
    </location>
</feature>
<dbReference type="EMBL" id="CAJVQC010082328">
    <property type="protein sequence ID" value="CAG8819472.1"/>
    <property type="molecule type" value="Genomic_DNA"/>
</dbReference>
<protein>
    <submittedName>
        <fullName evidence="1">2498_t:CDS:1</fullName>
    </submittedName>
</protein>
<organism evidence="1 2">
    <name type="scientific">Racocetra persica</name>
    <dbReference type="NCBI Taxonomy" id="160502"/>
    <lineage>
        <taxon>Eukaryota</taxon>
        <taxon>Fungi</taxon>
        <taxon>Fungi incertae sedis</taxon>
        <taxon>Mucoromycota</taxon>
        <taxon>Glomeromycotina</taxon>
        <taxon>Glomeromycetes</taxon>
        <taxon>Diversisporales</taxon>
        <taxon>Gigasporaceae</taxon>
        <taxon>Racocetra</taxon>
    </lineage>
</organism>
<name>A0ACA9S2A7_9GLOM</name>
<dbReference type="Proteomes" id="UP000789920">
    <property type="component" value="Unassembled WGS sequence"/>
</dbReference>
<keyword evidence="2" id="KW-1185">Reference proteome</keyword>
<evidence type="ECO:0000313" key="1">
    <source>
        <dbReference type="EMBL" id="CAG8819472.1"/>
    </source>
</evidence>
<evidence type="ECO:0000313" key="2">
    <source>
        <dbReference type="Proteomes" id="UP000789920"/>
    </source>
</evidence>
<feature type="non-terminal residue" evidence="1">
    <location>
        <position position="57"/>
    </location>
</feature>
<reference evidence="1" key="1">
    <citation type="submission" date="2021-06" db="EMBL/GenBank/DDBJ databases">
        <authorList>
            <person name="Kallberg Y."/>
            <person name="Tangrot J."/>
            <person name="Rosling A."/>
        </authorList>
    </citation>
    <scope>NUCLEOTIDE SEQUENCE</scope>
    <source>
        <strain evidence="1">MA461A</strain>
    </source>
</reference>
<sequence>MPTASTSQCVGTGYSEGPFPDKSNLMFRETTGESFIYVEREMAEMLISKGLWTPKII</sequence>
<comment type="caution">
    <text evidence="1">The sequence shown here is derived from an EMBL/GenBank/DDBJ whole genome shotgun (WGS) entry which is preliminary data.</text>
</comment>
<gene>
    <name evidence="1" type="ORF">RPERSI_LOCUS25142</name>
</gene>
<accession>A0ACA9S2A7</accession>